<dbReference type="Pfam" id="PF06314">
    <property type="entry name" value="ADC"/>
    <property type="match status" value="1"/>
</dbReference>
<dbReference type="GO" id="GO:0047602">
    <property type="term" value="F:acetoacetate decarboxylase activity"/>
    <property type="evidence" value="ECO:0007669"/>
    <property type="project" value="UniProtKB-EC"/>
</dbReference>
<dbReference type="RefSeq" id="WP_204818678.1">
    <property type="nucleotide sequence ID" value="NZ_JANHOF010000005.1"/>
</dbReference>
<reference evidence="1 2" key="1">
    <citation type="submission" date="2024-09" db="EMBL/GenBank/DDBJ databases">
        <authorList>
            <person name="Sun Q."/>
            <person name="Mori K."/>
        </authorList>
    </citation>
    <scope>NUCLEOTIDE SEQUENCE [LARGE SCALE GENOMIC DNA]</scope>
    <source>
        <strain evidence="1 2">CCM 4839</strain>
    </source>
</reference>
<accession>A0ABV6JAI2</accession>
<comment type="caution">
    <text evidence="1">The sequence shown here is derived from an EMBL/GenBank/DDBJ whole genome shotgun (WGS) entry which is preliminary data.</text>
</comment>
<protein>
    <submittedName>
        <fullName evidence="1">Acetoacetate decarboxylase</fullName>
        <ecNumber evidence="1">4.1.1.4</ecNumber>
    </submittedName>
</protein>
<name>A0ABV6JAI2_9BACL</name>
<gene>
    <name evidence="1" type="ORF">ACFFJ8_16145</name>
</gene>
<keyword evidence="1" id="KW-0456">Lyase</keyword>
<sequence>MTISQQDVKSAYSTPIDNPLIPRFPVRFRNNEILTVIYRTDPACIERIVPDPLESASDLVVVHYYHMNDAEWFGNYYESAVQVQVRLKGTDICGAYSPYLYLGSDGAIAAGREVYGQPKKSGNPSISFVEDLIVGKVERNGIDVLTSTMAYKQRKSSLDEMQEIIPFTKNINLKIIPNIDGTPAIHQITARTFSEMVVHECWRGPATMEIRPNAQAPVYKLPVLEMMDGFFWVCDFSLPMGEVIHDYLK</sequence>
<dbReference type="EC" id="4.1.1.4" evidence="1"/>
<evidence type="ECO:0000313" key="2">
    <source>
        <dbReference type="Proteomes" id="UP001589818"/>
    </source>
</evidence>
<dbReference type="NCBIfam" id="NF002614">
    <property type="entry name" value="PRK02265.1"/>
    <property type="match status" value="1"/>
</dbReference>
<dbReference type="EMBL" id="JBHLVF010000023">
    <property type="protein sequence ID" value="MFC0392904.1"/>
    <property type="molecule type" value="Genomic_DNA"/>
</dbReference>
<evidence type="ECO:0000313" key="1">
    <source>
        <dbReference type="EMBL" id="MFC0392904.1"/>
    </source>
</evidence>
<organism evidence="1 2">
    <name type="scientific">Paenibacillus mendelii</name>
    <dbReference type="NCBI Taxonomy" id="206163"/>
    <lineage>
        <taxon>Bacteria</taxon>
        <taxon>Bacillati</taxon>
        <taxon>Bacillota</taxon>
        <taxon>Bacilli</taxon>
        <taxon>Bacillales</taxon>
        <taxon>Paenibacillaceae</taxon>
        <taxon>Paenibacillus</taxon>
    </lineage>
</organism>
<dbReference type="SUPFAM" id="SSF160104">
    <property type="entry name" value="Acetoacetate decarboxylase-like"/>
    <property type="match status" value="1"/>
</dbReference>
<dbReference type="InterPro" id="IPR010451">
    <property type="entry name" value="Acetoacetate_decarboxylase"/>
</dbReference>
<dbReference type="Gene3D" id="2.40.400.10">
    <property type="entry name" value="Acetoacetate decarboxylase-like"/>
    <property type="match status" value="1"/>
</dbReference>
<dbReference type="InterPro" id="IPR023375">
    <property type="entry name" value="ADC_dom_sf"/>
</dbReference>
<keyword evidence="2" id="KW-1185">Reference proteome</keyword>
<proteinExistence type="predicted"/>
<dbReference type="Proteomes" id="UP001589818">
    <property type="component" value="Unassembled WGS sequence"/>
</dbReference>